<gene>
    <name evidence="3" type="primary">yqeH</name>
    <name evidence="3" type="ORF">F6H94_03055</name>
</gene>
<dbReference type="Gene3D" id="3.40.50.300">
    <property type="entry name" value="P-loop containing nucleotide triphosphate hydrolases"/>
    <property type="match status" value="1"/>
</dbReference>
<dbReference type="Proteomes" id="UP000327236">
    <property type="component" value="Unassembled WGS sequence"/>
</dbReference>
<dbReference type="InterPro" id="IPR048422">
    <property type="entry name" value="NOA1/YqeH-like_C"/>
</dbReference>
<evidence type="ECO:0000259" key="2">
    <source>
        <dbReference type="Pfam" id="PF21516"/>
    </source>
</evidence>
<dbReference type="AlphaFoldDB" id="A0A5N1IE30"/>
<comment type="caution">
    <text evidence="3">The sequence shown here is derived from an EMBL/GenBank/DDBJ whole genome shotgun (WGS) entry which is preliminary data.</text>
</comment>
<reference evidence="3 4" key="1">
    <citation type="submission" date="2019-09" db="EMBL/GenBank/DDBJ databases">
        <title>Draft genome sequence assemblies of isolates from the urinary tract.</title>
        <authorList>
            <person name="Mores C.R."/>
            <person name="Putonti C."/>
            <person name="Wolfe A.J."/>
        </authorList>
    </citation>
    <scope>NUCLEOTIDE SEQUENCE [LARGE SCALE GENOMIC DNA]</scope>
    <source>
        <strain evidence="3 4">UMB246</strain>
    </source>
</reference>
<dbReference type="InterPro" id="IPR027417">
    <property type="entry name" value="P-loop_NTPase"/>
</dbReference>
<accession>A0A5N1IE30</accession>
<dbReference type="CDD" id="cd01855">
    <property type="entry name" value="YqeH"/>
    <property type="match status" value="1"/>
</dbReference>
<dbReference type="InterPro" id="IPR019988">
    <property type="entry name" value="GTP-bd_ribosome_bgen_YqeH"/>
</dbReference>
<dbReference type="InterPro" id="IPR052807">
    <property type="entry name" value="Mito_transl_resp_regulator"/>
</dbReference>
<dbReference type="Pfam" id="PF21516">
    <property type="entry name" value="YqeH-like_C"/>
    <property type="match status" value="1"/>
</dbReference>
<dbReference type="InterPro" id="IPR006073">
    <property type="entry name" value="GTP-bd"/>
</dbReference>
<feature type="domain" description="G" evidence="1">
    <location>
        <begin position="169"/>
        <end position="243"/>
    </location>
</feature>
<evidence type="ECO:0000259" key="1">
    <source>
        <dbReference type="Pfam" id="PF01926"/>
    </source>
</evidence>
<dbReference type="PANTHER" id="PTHR46406">
    <property type="entry name" value="NITRIC OXIDE-ASSOCIATED PROTEIN 1"/>
    <property type="match status" value="1"/>
</dbReference>
<evidence type="ECO:0000313" key="4">
    <source>
        <dbReference type="Proteomes" id="UP000327236"/>
    </source>
</evidence>
<feature type="domain" description="NOA1/YqeH-like C-terminal" evidence="2">
    <location>
        <begin position="278"/>
        <end position="368"/>
    </location>
</feature>
<dbReference type="EMBL" id="VYWW01000009">
    <property type="protein sequence ID" value="KAA9323346.1"/>
    <property type="molecule type" value="Genomic_DNA"/>
</dbReference>
<organism evidence="3 4">
    <name type="scientific">Lactobacillus jensenii</name>
    <dbReference type="NCBI Taxonomy" id="109790"/>
    <lineage>
        <taxon>Bacteria</taxon>
        <taxon>Bacillati</taxon>
        <taxon>Bacillota</taxon>
        <taxon>Bacilli</taxon>
        <taxon>Lactobacillales</taxon>
        <taxon>Lactobacillaceae</taxon>
        <taxon>Lactobacillus</taxon>
    </lineage>
</organism>
<protein>
    <submittedName>
        <fullName evidence="3">Ribosome biogenesis GTPase YqeH</fullName>
    </submittedName>
</protein>
<dbReference type="RefSeq" id="WP_151141346.1">
    <property type="nucleotide sequence ID" value="NZ_CP160084.1"/>
</dbReference>
<proteinExistence type="predicted"/>
<name>A0A5N1IE30_LACJE</name>
<dbReference type="NCBIfam" id="TIGR03597">
    <property type="entry name" value="GTPase_YqeH"/>
    <property type="match status" value="1"/>
</dbReference>
<dbReference type="SUPFAM" id="SSF52540">
    <property type="entry name" value="P-loop containing nucleoside triphosphate hydrolases"/>
    <property type="match status" value="1"/>
</dbReference>
<evidence type="ECO:0000313" key="3">
    <source>
        <dbReference type="EMBL" id="KAA9323346.1"/>
    </source>
</evidence>
<sequence>MDEELRCIGCGAILQSEDENEAGFLPASALNKALDGEDKEIYCKRCFRLRHYSEIMPVELNNNDFLRLLNSLGDKKALIVNVVDLFDFNNSLIPSLKRFVGNNDFILVGNKVDLFPLNSKESKIKDWMRQEANRMGLYPKDIFLISAAKKRNLQDLITYLDQASQDQDVYFVGTTNVGKSTLINSIIDLMGDVKDLITTSRFPGTTLDQIKIPLDSGHYLVDTPGIMTEKQLASYLNAKDLDLIAPKKTLKPATYQLNSGQTLFLGGLGRIDFISGKKTSFTVYTARGLYVHRTKTTNADDFYEKHVGDLLTPPHGDENLPAMKGQTYHPTTKSDLLFGGIGFITVPAGVVVKTYLPGGIGQGIRRALI</sequence>
<dbReference type="OrthoDB" id="9773841at2"/>
<dbReference type="PANTHER" id="PTHR46406:SF1">
    <property type="entry name" value="NITRIC OXIDE-ASSOCIATED PROTEIN 1"/>
    <property type="match status" value="1"/>
</dbReference>
<dbReference type="Pfam" id="PF01926">
    <property type="entry name" value="MMR_HSR1"/>
    <property type="match status" value="1"/>
</dbReference>
<dbReference type="GO" id="GO:0005525">
    <property type="term" value="F:GTP binding"/>
    <property type="evidence" value="ECO:0007669"/>
    <property type="project" value="InterPro"/>
</dbReference>